<evidence type="ECO:0000259" key="2">
    <source>
        <dbReference type="Pfam" id="PF21673"/>
    </source>
</evidence>
<dbReference type="PANTHER" id="PTHR16441">
    <property type="entry name" value="FIDIPIDINE"/>
    <property type="match status" value="1"/>
</dbReference>
<dbReference type="Pfam" id="PF21673">
    <property type="entry name" value="CCDC93_N"/>
    <property type="match status" value="1"/>
</dbReference>
<accession>A0A7R8VZI5</accession>
<name>A0A7R8VZI5_TIMDO</name>
<feature type="region of interest" description="Disordered" evidence="1">
    <location>
        <begin position="98"/>
        <end position="140"/>
    </location>
</feature>
<evidence type="ECO:0000313" key="3">
    <source>
        <dbReference type="EMBL" id="CAD7206909.1"/>
    </source>
</evidence>
<dbReference type="AlphaFoldDB" id="A0A7R8VZI5"/>
<organism evidence="3">
    <name type="scientific">Timema douglasi</name>
    <name type="common">Walking stick</name>
    <dbReference type="NCBI Taxonomy" id="61478"/>
    <lineage>
        <taxon>Eukaryota</taxon>
        <taxon>Metazoa</taxon>
        <taxon>Ecdysozoa</taxon>
        <taxon>Arthropoda</taxon>
        <taxon>Hexapoda</taxon>
        <taxon>Insecta</taxon>
        <taxon>Pterygota</taxon>
        <taxon>Neoptera</taxon>
        <taxon>Polyneoptera</taxon>
        <taxon>Phasmatodea</taxon>
        <taxon>Timematodea</taxon>
        <taxon>Timematoidea</taxon>
        <taxon>Timematidae</taxon>
        <taxon>Timema</taxon>
    </lineage>
</organism>
<feature type="domain" description="CCDC93 N-terminal" evidence="2">
    <location>
        <begin position="1"/>
        <end position="68"/>
    </location>
</feature>
<dbReference type="EMBL" id="OA589063">
    <property type="protein sequence ID" value="CAD7206909.1"/>
    <property type="molecule type" value="Genomic_DNA"/>
</dbReference>
<gene>
    <name evidence="3" type="ORF">TDIB3V08_LOCUS13058</name>
</gene>
<dbReference type="PANTHER" id="PTHR16441:SF0">
    <property type="entry name" value="COILED-COIL DOMAIN-CONTAINING PROTEIN 93"/>
    <property type="match status" value="1"/>
</dbReference>
<protein>
    <recommendedName>
        <fullName evidence="2">CCDC93 N-terminal domain-containing protein</fullName>
    </recommendedName>
</protein>
<dbReference type="InterPro" id="IPR039116">
    <property type="entry name" value="CCDC93"/>
</dbReference>
<reference evidence="3" key="1">
    <citation type="submission" date="2020-11" db="EMBL/GenBank/DDBJ databases">
        <authorList>
            <person name="Tran Van P."/>
        </authorList>
    </citation>
    <scope>NUCLEOTIDE SEQUENCE</scope>
</reference>
<evidence type="ECO:0000256" key="1">
    <source>
        <dbReference type="SAM" id="MobiDB-lite"/>
    </source>
</evidence>
<sequence length="140" mass="15615">MTWCIDTCNFDVDVDLLFQENLTIGQKIALTEKIVAVLPEMKCPHAIEPHQIQGLDFIHIFPVIQSCIFQIPANLWAFFMLIIPDLTAKWCTPGIRVAQGRSGRTPAETGSCTDERRETSLGTGSGQSAWEGELSHHQHP</sequence>
<dbReference type="GO" id="GO:0006893">
    <property type="term" value="P:Golgi to plasma membrane transport"/>
    <property type="evidence" value="ECO:0007669"/>
    <property type="project" value="TreeGrafter"/>
</dbReference>
<proteinExistence type="predicted"/>
<dbReference type="InterPro" id="IPR048747">
    <property type="entry name" value="CCDC93_N"/>
</dbReference>